<dbReference type="SMART" id="SM00327">
    <property type="entry name" value="VWA"/>
    <property type="match status" value="1"/>
</dbReference>
<evidence type="ECO:0000313" key="3">
    <source>
        <dbReference type="Proteomes" id="UP001501480"/>
    </source>
</evidence>
<evidence type="ECO:0000259" key="1">
    <source>
        <dbReference type="PROSITE" id="PS50234"/>
    </source>
</evidence>
<dbReference type="PROSITE" id="PS50234">
    <property type="entry name" value="VWFA"/>
    <property type="match status" value="1"/>
</dbReference>
<dbReference type="Gene3D" id="3.40.50.410">
    <property type="entry name" value="von Willebrand factor, type A domain"/>
    <property type="match status" value="1"/>
</dbReference>
<dbReference type="EMBL" id="BAAAPY010000006">
    <property type="protein sequence ID" value="GAA2079979.1"/>
    <property type="molecule type" value="Genomic_DNA"/>
</dbReference>
<dbReference type="RefSeq" id="WP_344327691.1">
    <property type="nucleotide sequence ID" value="NZ_BAAAPY010000006.1"/>
</dbReference>
<reference evidence="2 3" key="1">
    <citation type="journal article" date="2019" name="Int. J. Syst. Evol. Microbiol.">
        <title>The Global Catalogue of Microorganisms (GCM) 10K type strain sequencing project: providing services to taxonomists for standard genome sequencing and annotation.</title>
        <authorList>
            <consortium name="The Broad Institute Genomics Platform"/>
            <consortium name="The Broad Institute Genome Sequencing Center for Infectious Disease"/>
            <person name="Wu L."/>
            <person name="Ma J."/>
        </authorList>
    </citation>
    <scope>NUCLEOTIDE SEQUENCE [LARGE SCALE GENOMIC DNA]</scope>
    <source>
        <strain evidence="2 3">JCM 15749</strain>
    </source>
</reference>
<comment type="caution">
    <text evidence="2">The sequence shown here is derived from an EMBL/GenBank/DDBJ whole genome shotgun (WGS) entry which is preliminary data.</text>
</comment>
<organism evidence="2 3">
    <name type="scientific">Aeromicrobium halocynthiae</name>
    <dbReference type="NCBI Taxonomy" id="560557"/>
    <lineage>
        <taxon>Bacteria</taxon>
        <taxon>Bacillati</taxon>
        <taxon>Actinomycetota</taxon>
        <taxon>Actinomycetes</taxon>
        <taxon>Propionibacteriales</taxon>
        <taxon>Nocardioidaceae</taxon>
        <taxon>Aeromicrobium</taxon>
    </lineage>
</organism>
<gene>
    <name evidence="2" type="ORF">GCM10009821_20330</name>
</gene>
<accession>A0ABN2W0N5</accession>
<name>A0ABN2W0N5_9ACTN</name>
<dbReference type="Pfam" id="PF00092">
    <property type="entry name" value="VWA"/>
    <property type="match status" value="1"/>
</dbReference>
<evidence type="ECO:0000313" key="2">
    <source>
        <dbReference type="EMBL" id="GAA2079979.1"/>
    </source>
</evidence>
<dbReference type="SUPFAM" id="SSF53300">
    <property type="entry name" value="vWA-like"/>
    <property type="match status" value="1"/>
</dbReference>
<dbReference type="PANTHER" id="PTHR10579:SF43">
    <property type="entry name" value="ZINC FINGER (C3HC4-TYPE RING FINGER) FAMILY PROTEIN"/>
    <property type="match status" value="1"/>
</dbReference>
<protein>
    <recommendedName>
        <fullName evidence="1">VWFA domain-containing protein</fullName>
    </recommendedName>
</protein>
<dbReference type="Proteomes" id="UP001501480">
    <property type="component" value="Unassembled WGS sequence"/>
</dbReference>
<dbReference type="InterPro" id="IPR036465">
    <property type="entry name" value="vWFA_dom_sf"/>
</dbReference>
<dbReference type="InterPro" id="IPR002035">
    <property type="entry name" value="VWF_A"/>
</dbReference>
<keyword evidence="3" id="KW-1185">Reference proteome</keyword>
<dbReference type="InterPro" id="IPR051266">
    <property type="entry name" value="CLCR"/>
</dbReference>
<proteinExistence type="predicted"/>
<sequence>MKLSTHLGRDRFAWMQPRLTRRDHAVLLVRVAGETPSDVLLETERRPSHLVVVLDRSGSMGGDRLEQAKAALVDVVRRLGASDSFGLVTFDGSVRVVVPAGPVTDPEAVVRRIEAVRAGGSTDLGAGLVRGLEEARCLDVGPGVRVLLVSDGHANTGVTDPDALRGRVELVRAEGVTTSTLGVGLGYDEQLLSVIARAGAGNEHFAEEADTAAAAIGEECGELAQQRFLSCRLTFTPSSGIRKAELLNDLPRTSTGDGFQVDLGGLRVDETRSLVIECAPRQATRPGRRRVGVVRLDWVLADDLTDHSVSSTVWTRVIRPGEPEGVVDREVLGEWFVQRMLRRKRRAVQALAAGRFREAEEWFARVAELARGAAPGVPRRYREELLHAADEADHFAEVAPLEYDPDGRSHALKSMTVDIARRARRRS</sequence>
<feature type="domain" description="VWFA" evidence="1">
    <location>
        <begin position="49"/>
        <end position="223"/>
    </location>
</feature>
<dbReference type="PANTHER" id="PTHR10579">
    <property type="entry name" value="CALCIUM-ACTIVATED CHLORIDE CHANNEL REGULATOR"/>
    <property type="match status" value="1"/>
</dbReference>